<feature type="region of interest" description="Disordered" evidence="1">
    <location>
        <begin position="80"/>
        <end position="103"/>
    </location>
</feature>
<evidence type="ECO:0000313" key="2">
    <source>
        <dbReference type="EMBL" id="PWW32250.1"/>
    </source>
</evidence>
<name>A0A2V3A844_9BACI</name>
<dbReference type="EMBL" id="QGTW01000001">
    <property type="protein sequence ID" value="PWW32250.1"/>
    <property type="molecule type" value="Genomic_DNA"/>
</dbReference>
<protein>
    <submittedName>
        <fullName evidence="2">Uncharacterized protein</fullName>
    </submittedName>
</protein>
<dbReference type="AlphaFoldDB" id="A0A2V3A844"/>
<dbReference type="Proteomes" id="UP000247150">
    <property type="component" value="Unassembled WGS sequence"/>
</dbReference>
<organism evidence="2 3">
    <name type="scientific">Cytobacillus oceanisediminis</name>
    <dbReference type="NCBI Taxonomy" id="665099"/>
    <lineage>
        <taxon>Bacteria</taxon>
        <taxon>Bacillati</taxon>
        <taxon>Bacillota</taxon>
        <taxon>Bacilli</taxon>
        <taxon>Bacillales</taxon>
        <taxon>Bacillaceae</taxon>
        <taxon>Cytobacillus</taxon>
    </lineage>
</organism>
<reference evidence="2 3" key="1">
    <citation type="submission" date="2018-05" db="EMBL/GenBank/DDBJ databases">
        <title>Freshwater and sediment microbial communities from various areas in North America, analyzing microbe dynamics in response to fracking.</title>
        <authorList>
            <person name="Lamendella R."/>
        </authorList>
    </citation>
    <scope>NUCLEOTIDE SEQUENCE [LARGE SCALE GENOMIC DNA]</scope>
    <source>
        <strain evidence="2 3">15_TX</strain>
    </source>
</reference>
<proteinExistence type="predicted"/>
<comment type="caution">
    <text evidence="2">The sequence shown here is derived from an EMBL/GenBank/DDBJ whole genome shotgun (WGS) entry which is preliminary data.</text>
</comment>
<evidence type="ECO:0000313" key="3">
    <source>
        <dbReference type="Proteomes" id="UP000247150"/>
    </source>
</evidence>
<accession>A0A2V3A844</accession>
<sequence length="103" mass="10827">MEGVLTAGIDSDGNVIHGTEKVTKQGIAGGLYPLAELAAVAVCPFQYIPELGGHVPHHSEKMETPLAGLFVAGNITGIESGKNPWPKEQPLDFPLPNTLEKAV</sequence>
<gene>
    <name evidence="2" type="ORF">DFO73_101513</name>
</gene>
<evidence type="ECO:0000256" key="1">
    <source>
        <dbReference type="SAM" id="MobiDB-lite"/>
    </source>
</evidence>